<dbReference type="EnsemblMetazoa" id="AAEL011519-RA">
    <property type="protein sequence ID" value="AAEL011519-PA"/>
    <property type="gene ID" value="AAEL011519"/>
</dbReference>
<evidence type="ECO:0000256" key="4">
    <source>
        <dbReference type="ARBA" id="ARBA00022989"/>
    </source>
</evidence>
<evidence type="ECO:0000256" key="5">
    <source>
        <dbReference type="ARBA" id="ARBA00023136"/>
    </source>
</evidence>
<name>A0A1S4FTX6_AEDAE</name>
<evidence type="ECO:0000256" key="2">
    <source>
        <dbReference type="ARBA" id="ARBA00022448"/>
    </source>
</evidence>
<dbReference type="GO" id="GO:0008506">
    <property type="term" value="F:sucrose:proton symporter activity"/>
    <property type="evidence" value="ECO:0007669"/>
    <property type="project" value="TreeGrafter"/>
</dbReference>
<evidence type="ECO:0000313" key="7">
    <source>
        <dbReference type="Proteomes" id="UP000008820"/>
    </source>
</evidence>
<gene>
    <name evidence="6" type="primary">5574916</name>
</gene>
<dbReference type="Proteomes" id="UP000008820">
    <property type="component" value="Chromosome 3"/>
</dbReference>
<reference evidence="6 7" key="1">
    <citation type="submission" date="2017-06" db="EMBL/GenBank/DDBJ databases">
        <title>Aedes aegypti genome working group (AGWG) sequencing and assembly.</title>
        <authorList>
            <consortium name="Aedes aegypti Genome Working Group (AGWG)"/>
            <person name="Matthews B.J."/>
        </authorList>
    </citation>
    <scope>NUCLEOTIDE SEQUENCE [LARGE SCALE GENOMIC DNA]</scope>
    <source>
        <strain evidence="6 7">LVP_AGWG</strain>
    </source>
</reference>
<dbReference type="PANTHER" id="PTHR19432">
    <property type="entry name" value="SUGAR TRANSPORTER"/>
    <property type="match status" value="1"/>
</dbReference>
<proteinExistence type="predicted"/>
<dbReference type="Gene3D" id="1.20.1250.20">
    <property type="entry name" value="MFS general substrate transporter like domains"/>
    <property type="match status" value="1"/>
</dbReference>
<dbReference type="InterPro" id="IPR036259">
    <property type="entry name" value="MFS_trans_sf"/>
</dbReference>
<keyword evidence="2" id="KW-0813">Transport</keyword>
<keyword evidence="5" id="KW-0472">Membrane</keyword>
<dbReference type="PANTHER" id="PTHR19432:SF35">
    <property type="entry name" value="SOLUTE CARRIER FAMILY 45 MEMBER 3 ISOFORM X1"/>
    <property type="match status" value="1"/>
</dbReference>
<evidence type="ECO:0000313" key="6">
    <source>
        <dbReference type="EnsemblMetazoa" id="AAEL011519-PA"/>
    </source>
</evidence>
<evidence type="ECO:0000256" key="1">
    <source>
        <dbReference type="ARBA" id="ARBA00004141"/>
    </source>
</evidence>
<keyword evidence="4" id="KW-1133">Transmembrane helix</keyword>
<keyword evidence="3" id="KW-0812">Transmembrane</keyword>
<comment type="subcellular location">
    <subcellularLocation>
        <location evidence="1">Membrane</location>
        <topology evidence="1">Multi-pass membrane protein</topology>
    </subcellularLocation>
</comment>
<evidence type="ECO:0000256" key="3">
    <source>
        <dbReference type="ARBA" id="ARBA00022692"/>
    </source>
</evidence>
<dbReference type="InParanoid" id="A0A1S4FTX6"/>
<sequence>MKMGDVNNDKQVVEVQWSQQPSDEEIMENMLKVRYEHAKTLKKDYSHLFRTKSRLELIRLSVYQIGVEFCYAAETAFVSPILLGNGLQYTFMTMVWAFAPTLGFLCAPLVASFSDQLRSSWGRRRPVLLALGLAVVVGLLILPHGKQIGILLGDDDVPVDLMSDFRWGVLITVIGLVLTDFDIETSSGVGRTYFMDVCVAADHARVLTTAMIIGGVGGAAGYTLGAIDWQQTDVGSLLGSNEATVFAGVVIVVGIALFVTLTSFREAPLPLMEQDPLLKPVTPKMFEAEKSRQLAVCSIAGMVEAPKKIDHVPVTVDDEDEEKPLAFLDFFKNLRRMPRSLAILYLTQFLAQAGYMSYCLYFTDFVGSTVFGGDVAALEGSPELKLYDQGVRFGCWGMALFAISTAIYSLIIERVIEYFSARFVLVGGLLVFSVGMLLMGIINTKWMVIVCGLTVGIMYATIYSVPFLLISQYHARNSFAMKDGKLVESDQRRGFGADVSMLSSMLFLAQLIISLAIGSVIDALETSAVIVYSASIFSFLAAISATQILYLDG</sequence>
<accession>A0A1S4FTX6</accession>
<keyword evidence="7" id="KW-1185">Reference proteome</keyword>
<dbReference type="SUPFAM" id="SSF103473">
    <property type="entry name" value="MFS general substrate transporter"/>
    <property type="match status" value="1"/>
</dbReference>
<reference evidence="6" key="2">
    <citation type="submission" date="2020-05" db="UniProtKB">
        <authorList>
            <consortium name="EnsemblMetazoa"/>
        </authorList>
    </citation>
    <scope>IDENTIFICATION</scope>
    <source>
        <strain evidence="6">LVP_AGWG</strain>
    </source>
</reference>
<protein>
    <submittedName>
        <fullName evidence="6">Uncharacterized protein</fullName>
    </submittedName>
</protein>
<organism evidence="6 7">
    <name type="scientific">Aedes aegypti</name>
    <name type="common">Yellowfever mosquito</name>
    <name type="synonym">Culex aegypti</name>
    <dbReference type="NCBI Taxonomy" id="7159"/>
    <lineage>
        <taxon>Eukaryota</taxon>
        <taxon>Metazoa</taxon>
        <taxon>Ecdysozoa</taxon>
        <taxon>Arthropoda</taxon>
        <taxon>Hexapoda</taxon>
        <taxon>Insecta</taxon>
        <taxon>Pterygota</taxon>
        <taxon>Neoptera</taxon>
        <taxon>Endopterygota</taxon>
        <taxon>Diptera</taxon>
        <taxon>Nematocera</taxon>
        <taxon>Culicoidea</taxon>
        <taxon>Culicidae</taxon>
        <taxon>Culicinae</taxon>
        <taxon>Aedini</taxon>
        <taxon>Aedes</taxon>
        <taxon>Stegomyia</taxon>
    </lineage>
</organism>
<dbReference type="GO" id="GO:0016020">
    <property type="term" value="C:membrane"/>
    <property type="evidence" value="ECO:0007669"/>
    <property type="project" value="UniProtKB-SubCell"/>
</dbReference>
<dbReference type="VEuPathDB" id="VectorBase:AAEL011519"/>
<dbReference type="OrthoDB" id="28755at2759"/>
<dbReference type="AlphaFoldDB" id="A0A1S4FTX6"/>